<dbReference type="Proteomes" id="UP000652219">
    <property type="component" value="Unassembled WGS sequence"/>
</dbReference>
<name>A0A8H6MT77_9PEZI</name>
<proteinExistence type="predicted"/>
<dbReference type="EMBL" id="WIGN01000140">
    <property type="protein sequence ID" value="KAF6807301.1"/>
    <property type="molecule type" value="Genomic_DNA"/>
</dbReference>
<organism evidence="2 3">
    <name type="scientific">Colletotrichum sojae</name>
    <dbReference type="NCBI Taxonomy" id="2175907"/>
    <lineage>
        <taxon>Eukaryota</taxon>
        <taxon>Fungi</taxon>
        <taxon>Dikarya</taxon>
        <taxon>Ascomycota</taxon>
        <taxon>Pezizomycotina</taxon>
        <taxon>Sordariomycetes</taxon>
        <taxon>Hypocreomycetidae</taxon>
        <taxon>Glomerellales</taxon>
        <taxon>Glomerellaceae</taxon>
        <taxon>Colletotrichum</taxon>
        <taxon>Colletotrichum orchidearum species complex</taxon>
    </lineage>
</organism>
<evidence type="ECO:0008006" key="4">
    <source>
        <dbReference type="Google" id="ProtNLM"/>
    </source>
</evidence>
<keyword evidence="1" id="KW-0732">Signal</keyword>
<comment type="caution">
    <text evidence="2">The sequence shown here is derived from an EMBL/GenBank/DDBJ whole genome shotgun (WGS) entry which is preliminary data.</text>
</comment>
<feature type="signal peptide" evidence="1">
    <location>
        <begin position="1"/>
        <end position="19"/>
    </location>
</feature>
<protein>
    <recommendedName>
        <fullName evidence="4">LysM domain-containing protein</fullName>
    </recommendedName>
</protein>
<evidence type="ECO:0000313" key="2">
    <source>
        <dbReference type="EMBL" id="KAF6807301.1"/>
    </source>
</evidence>
<reference evidence="2 3" key="1">
    <citation type="journal article" date="2020" name="Phytopathology">
        <title>Genome Sequence Resources of Colletotrichum truncatum, C. plurivorum, C. musicola, and C. sojae: Four Species Pathogenic to Soybean (Glycine max).</title>
        <authorList>
            <person name="Rogerio F."/>
            <person name="Boufleur T.R."/>
            <person name="Ciampi-Guillardi M."/>
            <person name="Sukno S.A."/>
            <person name="Thon M.R."/>
            <person name="Massola Junior N.S."/>
            <person name="Baroncelli R."/>
        </authorList>
    </citation>
    <scope>NUCLEOTIDE SEQUENCE [LARGE SCALE GENOMIC DNA]</scope>
    <source>
        <strain evidence="2 3">LFN0009</strain>
    </source>
</reference>
<evidence type="ECO:0000313" key="3">
    <source>
        <dbReference type="Proteomes" id="UP000652219"/>
    </source>
</evidence>
<sequence>MLSFKSIVLLLLTVNSVLAAVLPNPGPSSTLVTAPTAIINSTITTFIKPTPSVDCSYEWCQNSTSFCLYWAGITSYDPSLGPVPGMVHTSIGSCAPPNVTSTFTSASTKEHLHSNQVIANNIQLNEITITPAPTSSIDCDYKYCENNNQYCMYWAGVTGFDISLGPIPGMTRTSLGNCEAPPSDSQTAPATLTTATLTTATLTTAT</sequence>
<gene>
    <name evidence="2" type="ORF">CSOJ01_08270</name>
</gene>
<feature type="chain" id="PRO_5034576163" description="LysM domain-containing protein" evidence="1">
    <location>
        <begin position="20"/>
        <end position="206"/>
    </location>
</feature>
<accession>A0A8H6MT77</accession>
<keyword evidence="3" id="KW-1185">Reference proteome</keyword>
<dbReference type="AlphaFoldDB" id="A0A8H6MT77"/>
<evidence type="ECO:0000256" key="1">
    <source>
        <dbReference type="SAM" id="SignalP"/>
    </source>
</evidence>